<dbReference type="InterPro" id="IPR041698">
    <property type="entry name" value="Methyltransf_25"/>
</dbReference>
<keyword evidence="3" id="KW-1185">Reference proteome</keyword>
<protein>
    <submittedName>
        <fullName evidence="2">Class I SAM-dependent methyltransferase</fullName>
    </submittedName>
</protein>
<dbReference type="Proteomes" id="UP001500620">
    <property type="component" value="Unassembled WGS sequence"/>
</dbReference>
<accession>A0ABP8DBX2</accession>
<dbReference type="GO" id="GO:0008168">
    <property type="term" value="F:methyltransferase activity"/>
    <property type="evidence" value="ECO:0007669"/>
    <property type="project" value="UniProtKB-KW"/>
</dbReference>
<evidence type="ECO:0000259" key="1">
    <source>
        <dbReference type="Pfam" id="PF13649"/>
    </source>
</evidence>
<evidence type="ECO:0000313" key="2">
    <source>
        <dbReference type="EMBL" id="GAA4252256.1"/>
    </source>
</evidence>
<comment type="caution">
    <text evidence="2">The sequence shown here is derived from an EMBL/GenBank/DDBJ whole genome shotgun (WGS) entry which is preliminary data.</text>
</comment>
<dbReference type="Gene3D" id="3.40.50.150">
    <property type="entry name" value="Vaccinia Virus protein VP39"/>
    <property type="match status" value="1"/>
</dbReference>
<dbReference type="GO" id="GO:0032259">
    <property type="term" value="P:methylation"/>
    <property type="evidence" value="ECO:0007669"/>
    <property type="project" value="UniProtKB-KW"/>
</dbReference>
<gene>
    <name evidence="2" type="ORF">GCM10022255_048020</name>
</gene>
<dbReference type="InterPro" id="IPR029063">
    <property type="entry name" value="SAM-dependent_MTases_sf"/>
</dbReference>
<reference evidence="3" key="1">
    <citation type="journal article" date="2019" name="Int. J. Syst. Evol. Microbiol.">
        <title>The Global Catalogue of Microorganisms (GCM) 10K type strain sequencing project: providing services to taxonomists for standard genome sequencing and annotation.</title>
        <authorList>
            <consortium name="The Broad Institute Genomics Platform"/>
            <consortium name="The Broad Institute Genome Sequencing Center for Infectious Disease"/>
            <person name="Wu L."/>
            <person name="Ma J."/>
        </authorList>
    </citation>
    <scope>NUCLEOTIDE SEQUENCE [LARGE SCALE GENOMIC DNA]</scope>
    <source>
        <strain evidence="3">JCM 17441</strain>
    </source>
</reference>
<dbReference type="EMBL" id="BAABAT010000013">
    <property type="protein sequence ID" value="GAA4252256.1"/>
    <property type="molecule type" value="Genomic_DNA"/>
</dbReference>
<dbReference type="SUPFAM" id="SSF53335">
    <property type="entry name" value="S-adenosyl-L-methionine-dependent methyltransferases"/>
    <property type="match status" value="1"/>
</dbReference>
<evidence type="ECO:0000313" key="3">
    <source>
        <dbReference type="Proteomes" id="UP001500620"/>
    </source>
</evidence>
<keyword evidence="2" id="KW-0808">Transferase</keyword>
<keyword evidence="2" id="KW-0489">Methyltransferase</keyword>
<organism evidence="2 3">
    <name type="scientific">Dactylosporangium darangshiense</name>
    <dbReference type="NCBI Taxonomy" id="579108"/>
    <lineage>
        <taxon>Bacteria</taxon>
        <taxon>Bacillati</taxon>
        <taxon>Actinomycetota</taxon>
        <taxon>Actinomycetes</taxon>
        <taxon>Micromonosporales</taxon>
        <taxon>Micromonosporaceae</taxon>
        <taxon>Dactylosporangium</taxon>
    </lineage>
</organism>
<proteinExistence type="predicted"/>
<dbReference type="RefSeq" id="WP_345129384.1">
    <property type="nucleotide sequence ID" value="NZ_BAABAT010000013.1"/>
</dbReference>
<name>A0ABP8DBX2_9ACTN</name>
<dbReference type="Pfam" id="PF13649">
    <property type="entry name" value="Methyltransf_25"/>
    <property type="match status" value="1"/>
</dbReference>
<sequence>MTDSPPSPPPMPRTDAIRTFHAGLDGPSWRIAGWGSATLQRIRFDALVRAAGYRGGSVLDWGCGPADLYFYLRSMDLPLTYAGVDLDPRMVELASARGAPDVAALPPGHAPEGSYDYVFASGIFQFKDPDEPLYYLQILEQAYDISRRAVAVNFLSALRPEEARAPDELYADPAVLVRFAAALTDRWVIDHGYHPQAGDFTLALLK</sequence>
<feature type="domain" description="Methyltransferase" evidence="1">
    <location>
        <begin position="58"/>
        <end position="131"/>
    </location>
</feature>